<evidence type="ECO:0000259" key="1">
    <source>
        <dbReference type="Pfam" id="PF00535"/>
    </source>
</evidence>
<dbReference type="EMBL" id="JAEKFT010000004">
    <property type="protein sequence ID" value="MBT0960586.1"/>
    <property type="molecule type" value="Genomic_DNA"/>
</dbReference>
<dbReference type="AlphaFoldDB" id="A0A944D8Q9"/>
<proteinExistence type="predicted"/>
<dbReference type="PANTHER" id="PTHR43685:SF2">
    <property type="entry name" value="GLYCOSYLTRANSFERASE 2-LIKE DOMAIN-CONTAINING PROTEIN"/>
    <property type="match status" value="1"/>
</dbReference>
<gene>
    <name evidence="2" type="ORF">I8J34_05290</name>
</gene>
<name>A0A944D8Q9_DENI1</name>
<dbReference type="InterPro" id="IPR001173">
    <property type="entry name" value="Glyco_trans_2-like"/>
</dbReference>
<reference evidence="3" key="1">
    <citation type="journal article" date="2022" name="ISME J.">
        <title>Genetic and phylogenetic analysis of dissimilatory iodate-reducing bacteria identifies potential niches across the world's oceans.</title>
        <authorList>
            <person name="Reyes-Umana V."/>
            <person name="Henning Z."/>
            <person name="Lee K."/>
            <person name="Barnum T.P."/>
            <person name="Coates J.D."/>
        </authorList>
    </citation>
    <scope>NUCLEOTIDE SEQUENCE [LARGE SCALE GENOMIC DNA]</scope>
    <source>
        <strain evidence="3">IR12</strain>
    </source>
</reference>
<dbReference type="RefSeq" id="WP_214360341.1">
    <property type="nucleotide sequence ID" value="NZ_JAEKFT010000004.1"/>
</dbReference>
<evidence type="ECO:0000313" key="3">
    <source>
        <dbReference type="Proteomes" id="UP000694660"/>
    </source>
</evidence>
<dbReference type="SUPFAM" id="SSF53448">
    <property type="entry name" value="Nucleotide-diphospho-sugar transferases"/>
    <property type="match status" value="1"/>
</dbReference>
<dbReference type="InterPro" id="IPR029044">
    <property type="entry name" value="Nucleotide-diphossugar_trans"/>
</dbReference>
<dbReference type="InterPro" id="IPR050834">
    <property type="entry name" value="Glycosyltransf_2"/>
</dbReference>
<dbReference type="CDD" id="cd00761">
    <property type="entry name" value="Glyco_tranf_GTA_type"/>
    <property type="match status" value="1"/>
</dbReference>
<accession>A0A944D8Q9</accession>
<sequence>MTRFTVVIPTRNRPMEFDRALRSVLAQAGPRFEVIAIIDGATEADLAAYRQLDAAADPRVRLHPLPPRAAGHGPSFSRNTGAALACGEYLAFLDDDDLWDDPQHLQRCDTSLRASASAVDLYLSDQQAVFHDGRQPSEALWIRGAERFACGPADAAGSRPIDADALLKLPSFAHLNCSIYRRSFFDELGGLDESLRYEEDRDIFLRAIDAADGILYNPIVVARHHIPNRQGADNASTMVGALEKKLYQLRIFDKAILGARSASIRRYAQRAKGYELKHIAQILAQAGRIGDALFYMKESLMISFSLKALAWTLWLALRALTGHARHESTSPA</sequence>
<feature type="domain" description="Glycosyltransferase 2-like" evidence="1">
    <location>
        <begin position="5"/>
        <end position="188"/>
    </location>
</feature>
<dbReference type="Gene3D" id="3.90.550.10">
    <property type="entry name" value="Spore Coat Polysaccharide Biosynthesis Protein SpsA, Chain A"/>
    <property type="match status" value="1"/>
</dbReference>
<dbReference type="PANTHER" id="PTHR43685">
    <property type="entry name" value="GLYCOSYLTRANSFERASE"/>
    <property type="match status" value="1"/>
</dbReference>
<organism evidence="2 3">
    <name type="scientific">Denitromonas iodatirespirans</name>
    <dbReference type="NCBI Taxonomy" id="2795389"/>
    <lineage>
        <taxon>Bacteria</taxon>
        <taxon>Pseudomonadati</taxon>
        <taxon>Pseudomonadota</taxon>
        <taxon>Betaproteobacteria</taxon>
        <taxon>Rhodocyclales</taxon>
        <taxon>Zoogloeaceae</taxon>
        <taxon>Denitromonas</taxon>
    </lineage>
</organism>
<keyword evidence="3" id="KW-1185">Reference proteome</keyword>
<dbReference type="Proteomes" id="UP000694660">
    <property type="component" value="Unassembled WGS sequence"/>
</dbReference>
<evidence type="ECO:0000313" key="2">
    <source>
        <dbReference type="EMBL" id="MBT0960586.1"/>
    </source>
</evidence>
<comment type="caution">
    <text evidence="2">The sequence shown here is derived from an EMBL/GenBank/DDBJ whole genome shotgun (WGS) entry which is preliminary data.</text>
</comment>
<dbReference type="Pfam" id="PF00535">
    <property type="entry name" value="Glycos_transf_2"/>
    <property type="match status" value="1"/>
</dbReference>
<protein>
    <submittedName>
        <fullName evidence="2">Glycosyltransferase family 2 protein</fullName>
    </submittedName>
</protein>